<evidence type="ECO:0008006" key="3">
    <source>
        <dbReference type="Google" id="ProtNLM"/>
    </source>
</evidence>
<sequence>MQPNLVNCQGAPVPAKDERGAILDALNKIRENVAKGNAENYRGKLPPASNMYELSYNCDMEKELKQEVDKIPGVITLDKKYAQNYIK</sequence>
<reference evidence="1 2" key="1">
    <citation type="submission" date="2018-11" db="EMBL/GenBank/DDBJ databases">
        <authorList>
            <consortium name="Pathogen Informatics"/>
        </authorList>
    </citation>
    <scope>NUCLEOTIDE SEQUENCE [LARGE SCALE GENOMIC DNA]</scope>
</reference>
<dbReference type="Proteomes" id="UP000270094">
    <property type="component" value="Unassembled WGS sequence"/>
</dbReference>
<dbReference type="InterPro" id="IPR035940">
    <property type="entry name" value="CAP_sf"/>
</dbReference>
<dbReference type="SUPFAM" id="SSF55797">
    <property type="entry name" value="PR-1-like"/>
    <property type="match status" value="1"/>
</dbReference>
<dbReference type="Gene3D" id="3.40.33.10">
    <property type="entry name" value="CAP"/>
    <property type="match status" value="1"/>
</dbReference>
<dbReference type="EMBL" id="UYYB01095973">
    <property type="protein sequence ID" value="VDM75884.1"/>
    <property type="molecule type" value="Genomic_DNA"/>
</dbReference>
<dbReference type="CDD" id="cd05380">
    <property type="entry name" value="CAP_euk"/>
    <property type="match status" value="1"/>
</dbReference>
<dbReference type="AlphaFoldDB" id="A0A3P7JCU6"/>
<proteinExistence type="predicted"/>
<evidence type="ECO:0000313" key="2">
    <source>
        <dbReference type="Proteomes" id="UP000270094"/>
    </source>
</evidence>
<name>A0A3P7JCU6_STRVU</name>
<keyword evidence="2" id="KW-1185">Reference proteome</keyword>
<protein>
    <recommendedName>
        <fullName evidence="3">SCP domain-containing protein</fullName>
    </recommendedName>
</protein>
<organism evidence="1 2">
    <name type="scientific">Strongylus vulgaris</name>
    <name type="common">Blood worm</name>
    <dbReference type="NCBI Taxonomy" id="40348"/>
    <lineage>
        <taxon>Eukaryota</taxon>
        <taxon>Metazoa</taxon>
        <taxon>Ecdysozoa</taxon>
        <taxon>Nematoda</taxon>
        <taxon>Chromadorea</taxon>
        <taxon>Rhabditida</taxon>
        <taxon>Rhabditina</taxon>
        <taxon>Rhabditomorpha</taxon>
        <taxon>Strongyloidea</taxon>
        <taxon>Strongylidae</taxon>
        <taxon>Strongylus</taxon>
    </lineage>
</organism>
<evidence type="ECO:0000313" key="1">
    <source>
        <dbReference type="EMBL" id="VDM75884.1"/>
    </source>
</evidence>
<gene>
    <name evidence="1" type="ORF">SVUK_LOCUS10882</name>
</gene>
<dbReference type="OrthoDB" id="5852827at2759"/>
<accession>A0A3P7JCU6</accession>